<dbReference type="EMBL" id="AM114193">
    <property type="protein sequence ID" value="CAJ35214.1"/>
    <property type="molecule type" value="Genomic_DNA"/>
</dbReference>
<accession>Q0W8S9</accession>
<protein>
    <submittedName>
        <fullName evidence="2">Uncharacterized protein</fullName>
    </submittedName>
</protein>
<dbReference type="Proteomes" id="UP000000663">
    <property type="component" value="Chromosome"/>
</dbReference>
<evidence type="ECO:0000256" key="1">
    <source>
        <dbReference type="SAM" id="MobiDB-lite"/>
    </source>
</evidence>
<feature type="region of interest" description="Disordered" evidence="1">
    <location>
        <begin position="64"/>
        <end position="117"/>
    </location>
</feature>
<gene>
    <name evidence="2" type="ORF">LRC220</name>
</gene>
<evidence type="ECO:0000313" key="3">
    <source>
        <dbReference type="Proteomes" id="UP000000663"/>
    </source>
</evidence>
<dbReference type="KEGG" id="rci:LRC220"/>
<reference evidence="2 3" key="1">
    <citation type="journal article" date="2006" name="Science">
        <title>Genome of rice cluster I archaea -- the key methane producers in the rice rhizosphere.</title>
        <authorList>
            <person name="Erkel C."/>
            <person name="Kube M."/>
            <person name="Reinhardt R."/>
            <person name="Liesack W."/>
        </authorList>
    </citation>
    <scope>NUCLEOTIDE SEQUENCE [LARGE SCALE GENOMIC DNA]</scope>
    <source>
        <strain evidence="3">DSM 22066 / NBRC 105507 / MRE50</strain>
    </source>
</reference>
<feature type="compositionally biased region" description="Polar residues" evidence="1">
    <location>
        <begin position="93"/>
        <end position="102"/>
    </location>
</feature>
<evidence type="ECO:0000313" key="2">
    <source>
        <dbReference type="EMBL" id="CAJ35214.1"/>
    </source>
</evidence>
<sequence>MYSKPVRTIAALQFLYLPSLKAKWGWNMKCKKFALIAVGLAVLGLIISPVALAYPDALKGSAEGEKAQMATPTMKASPTPKKITPTPVMKMQVSMSNETPAANETAPARHSYIQGVPKSDLGEPLGIGTQNVTALVERGYKKKPTS</sequence>
<keyword evidence="3" id="KW-1185">Reference proteome</keyword>
<proteinExistence type="predicted"/>
<organism evidence="2 3">
    <name type="scientific">Methanocella arvoryzae (strain DSM 22066 / NBRC 105507 / MRE50)</name>
    <dbReference type="NCBI Taxonomy" id="351160"/>
    <lineage>
        <taxon>Archaea</taxon>
        <taxon>Methanobacteriati</taxon>
        <taxon>Methanobacteriota</taxon>
        <taxon>Stenosarchaea group</taxon>
        <taxon>Methanomicrobia</taxon>
        <taxon>Methanocellales</taxon>
        <taxon>Methanocellaceae</taxon>
        <taxon>Methanocella</taxon>
    </lineage>
</organism>
<name>Q0W8S9_METAR</name>
<dbReference type="AlphaFoldDB" id="Q0W8S9"/>